<dbReference type="InterPro" id="IPR043742">
    <property type="entry name" value="DUF5687"/>
</dbReference>
<feature type="transmembrane region" description="Helical" evidence="1">
    <location>
        <begin position="23"/>
        <end position="48"/>
    </location>
</feature>
<keyword evidence="1" id="KW-1133">Transmembrane helix</keyword>
<feature type="transmembrane region" description="Helical" evidence="1">
    <location>
        <begin position="351"/>
        <end position="372"/>
    </location>
</feature>
<feature type="transmembrane region" description="Helical" evidence="1">
    <location>
        <begin position="378"/>
        <end position="401"/>
    </location>
</feature>
<proteinExistence type="predicted"/>
<feature type="transmembrane region" description="Helical" evidence="1">
    <location>
        <begin position="280"/>
        <end position="296"/>
    </location>
</feature>
<gene>
    <name evidence="2" type="ORF">T190115A13A_50191</name>
</gene>
<name>A0ABM9PQC4_9FLAO</name>
<comment type="caution">
    <text evidence="2">The sequence shown here is derived from an EMBL/GenBank/DDBJ whole genome shotgun (WGS) entry which is preliminary data.</text>
</comment>
<keyword evidence="1" id="KW-0472">Membrane</keyword>
<dbReference type="Proteomes" id="UP001497602">
    <property type="component" value="Unassembled WGS sequence"/>
</dbReference>
<accession>A0ABM9PQC4</accession>
<keyword evidence="3" id="KW-1185">Reference proteome</keyword>
<organism evidence="2 3">
    <name type="scientific">Tenacibaculum vairaonense</name>
    <dbReference type="NCBI Taxonomy" id="3137860"/>
    <lineage>
        <taxon>Bacteria</taxon>
        <taxon>Pseudomonadati</taxon>
        <taxon>Bacteroidota</taxon>
        <taxon>Flavobacteriia</taxon>
        <taxon>Flavobacteriales</taxon>
        <taxon>Flavobacteriaceae</taxon>
        <taxon>Tenacibaculum</taxon>
    </lineage>
</organism>
<sequence length="492" mass="56919">MILRFLNLERKQYFRSSYWERSIGLKILLGFFALYFVVMFLSLGVGMYPALKKVYPEKDPFIVVNEFLFFWFMGDLIARFFLQKLPVMSIKPLLILPIKRSKIINYVLGKSAVSFFNFLPLFAIVPFSIVLMSKGYDSIQIVTWMFSLIIIVLIINFLNFIIESISAKTSLSFLPILAIASVLFAIDYFKIFSFSKLIAKGILAISNMPILILVLIALLVLLYVLNYKLLKTVLFLDSAIKNKVEEAKSSDYTWTKRFGDIAPFMQLDLKLIMRNKRTKSTVWMLFIGLLYGLFFYPQPEYADKEFFFIFIGIFSTGIFLMNFGQFIPAWDSGYYKMLMSQNFKYERYLKSKFILMAISIIALFLLGIPYVYFGWKILVAHFAAAIYNIGVNTHVIMYGGSFNRKKINLDQKAAFNYQGTGAVQWLIGIPLMIVPMILFGLINWLVNFEVATLTLIILGVLGIVFHQKLMSFITKKYITNKYAMIHAFDQEN</sequence>
<feature type="transmembrane region" description="Helical" evidence="1">
    <location>
        <begin position="169"/>
        <end position="189"/>
    </location>
</feature>
<dbReference type="EMBL" id="CAXJRC010000042">
    <property type="protein sequence ID" value="CAL2107949.1"/>
    <property type="molecule type" value="Genomic_DNA"/>
</dbReference>
<feature type="transmembrane region" description="Helical" evidence="1">
    <location>
        <begin position="103"/>
        <end position="129"/>
    </location>
</feature>
<protein>
    <recommendedName>
        <fullName evidence="4">ABC transporter permease</fullName>
    </recommendedName>
</protein>
<feature type="transmembrane region" description="Helical" evidence="1">
    <location>
        <begin position="141"/>
        <end position="162"/>
    </location>
</feature>
<feature type="transmembrane region" description="Helical" evidence="1">
    <location>
        <begin position="448"/>
        <end position="466"/>
    </location>
</feature>
<keyword evidence="1" id="KW-0812">Transmembrane</keyword>
<feature type="transmembrane region" description="Helical" evidence="1">
    <location>
        <begin position="422"/>
        <end position="442"/>
    </location>
</feature>
<evidence type="ECO:0000313" key="2">
    <source>
        <dbReference type="EMBL" id="CAL2107949.1"/>
    </source>
</evidence>
<feature type="transmembrane region" description="Helical" evidence="1">
    <location>
        <begin position="60"/>
        <end position="82"/>
    </location>
</feature>
<evidence type="ECO:0000313" key="3">
    <source>
        <dbReference type="Proteomes" id="UP001497602"/>
    </source>
</evidence>
<evidence type="ECO:0008006" key="4">
    <source>
        <dbReference type="Google" id="ProtNLM"/>
    </source>
</evidence>
<feature type="transmembrane region" description="Helical" evidence="1">
    <location>
        <begin position="201"/>
        <end position="225"/>
    </location>
</feature>
<feature type="transmembrane region" description="Helical" evidence="1">
    <location>
        <begin position="308"/>
        <end position="330"/>
    </location>
</feature>
<reference evidence="2 3" key="1">
    <citation type="submission" date="2024-05" db="EMBL/GenBank/DDBJ databases">
        <authorList>
            <person name="Duchaud E."/>
        </authorList>
    </citation>
    <scope>NUCLEOTIDE SEQUENCE [LARGE SCALE GENOMIC DNA]</scope>
    <source>
        <strain evidence="2">Ena-SAMPLE-TAB-13-05-2024-13:56:06:370-140305</strain>
    </source>
</reference>
<evidence type="ECO:0000256" key="1">
    <source>
        <dbReference type="SAM" id="Phobius"/>
    </source>
</evidence>
<dbReference type="Pfam" id="PF18940">
    <property type="entry name" value="DUF5687"/>
    <property type="match status" value="1"/>
</dbReference>
<dbReference type="RefSeq" id="WP_348739531.1">
    <property type="nucleotide sequence ID" value="NZ_CAXJRC010000042.1"/>
</dbReference>